<proteinExistence type="predicted"/>
<organism evidence="2 3">
    <name type="scientific">Prauserella salsuginis</name>
    <dbReference type="NCBI Taxonomy" id="387889"/>
    <lineage>
        <taxon>Bacteria</taxon>
        <taxon>Bacillati</taxon>
        <taxon>Actinomycetota</taxon>
        <taxon>Actinomycetes</taxon>
        <taxon>Pseudonocardiales</taxon>
        <taxon>Pseudonocardiaceae</taxon>
        <taxon>Prauserella</taxon>
        <taxon>Prauserella salsuginis group</taxon>
    </lineage>
</organism>
<evidence type="ECO:0000256" key="1">
    <source>
        <dbReference type="SAM" id="MobiDB-lite"/>
    </source>
</evidence>
<comment type="caution">
    <text evidence="2">The sequence shown here is derived from an EMBL/GenBank/DDBJ whole genome shotgun (WGS) entry which is preliminary data.</text>
</comment>
<accession>A0ABW6G015</accession>
<sequence length="84" mass="8930">MSSGQEGHQSDREWRTPSAEPQLLQLDDDVFIPRSRAAVRGHLGGARAGLPTSDPVDESHSMQDEFGGRIFRSNGAGGLAQLGG</sequence>
<protein>
    <submittedName>
        <fullName evidence="2">Uncharacterized protein</fullName>
    </submittedName>
</protein>
<gene>
    <name evidence="2" type="ORF">ACFWGY_04240</name>
</gene>
<feature type="region of interest" description="Disordered" evidence="1">
    <location>
        <begin position="43"/>
        <end position="62"/>
    </location>
</feature>
<feature type="region of interest" description="Disordered" evidence="1">
    <location>
        <begin position="1"/>
        <end position="27"/>
    </location>
</feature>
<name>A0ABW6G015_9PSEU</name>
<dbReference type="EMBL" id="JBHXCV010000002">
    <property type="protein sequence ID" value="MFD6792522.1"/>
    <property type="molecule type" value="Genomic_DNA"/>
</dbReference>
<dbReference type="RefSeq" id="WP_258936918.1">
    <property type="nucleotide sequence ID" value="NZ_JANBBF010000010.1"/>
</dbReference>
<evidence type="ECO:0000313" key="3">
    <source>
        <dbReference type="Proteomes" id="UP001598673"/>
    </source>
</evidence>
<keyword evidence="3" id="KW-1185">Reference proteome</keyword>
<evidence type="ECO:0000313" key="2">
    <source>
        <dbReference type="EMBL" id="MFD6792522.1"/>
    </source>
</evidence>
<dbReference type="Proteomes" id="UP001598673">
    <property type="component" value="Unassembled WGS sequence"/>
</dbReference>
<reference evidence="2 3" key="1">
    <citation type="submission" date="2024-09" db="EMBL/GenBank/DDBJ databases">
        <title>The Natural Products Discovery Center: Release of the First 8490 Sequenced Strains for Exploring Actinobacteria Biosynthetic Diversity.</title>
        <authorList>
            <person name="Kalkreuter E."/>
            <person name="Kautsar S.A."/>
            <person name="Yang D."/>
            <person name="Bader C.D."/>
            <person name="Teijaro C.N."/>
            <person name="Fluegel L."/>
            <person name="Davis C.M."/>
            <person name="Simpson J.R."/>
            <person name="Lauterbach L."/>
            <person name="Steele A.D."/>
            <person name="Gui C."/>
            <person name="Meng S."/>
            <person name="Li G."/>
            <person name="Viehrig K."/>
            <person name="Ye F."/>
            <person name="Su P."/>
            <person name="Kiefer A.F."/>
            <person name="Nichols A."/>
            <person name="Cepeda A.J."/>
            <person name="Yan W."/>
            <person name="Fan B."/>
            <person name="Jiang Y."/>
            <person name="Adhikari A."/>
            <person name="Zheng C.-J."/>
            <person name="Schuster L."/>
            <person name="Cowan T.M."/>
            <person name="Smanski M.J."/>
            <person name="Chevrette M.G."/>
            <person name="De Carvalho L.P.S."/>
            <person name="Shen B."/>
        </authorList>
    </citation>
    <scope>NUCLEOTIDE SEQUENCE [LARGE SCALE GENOMIC DNA]</scope>
    <source>
        <strain evidence="2 3">NPDC060353</strain>
    </source>
</reference>